<reference evidence="1 2" key="1">
    <citation type="submission" date="2017-07" db="EMBL/GenBank/DDBJ databases">
        <title>Isolation and whole genome analysis of endospore-forming bacteria from heroin.</title>
        <authorList>
            <person name="Kalinowski J."/>
            <person name="Ahrens B."/>
            <person name="Al-Dilaimi A."/>
            <person name="Winkler A."/>
            <person name="Wibberg D."/>
            <person name="Schleenbecker U."/>
            <person name="Ruckert C."/>
            <person name="Wolfel R."/>
            <person name="Grass G."/>
        </authorList>
    </citation>
    <scope>NUCLEOTIDE SEQUENCE [LARGE SCALE GENOMIC DNA]</scope>
    <source>
        <strain evidence="1 2">7521-2</strain>
    </source>
</reference>
<sequence length="65" mass="7769">MKAYALLIRKYTDEFQTAAWYSLDSIDSLESTYNAKISRIQQRLHREYNIDKQTFIALKEQAMTF</sequence>
<evidence type="ECO:0000313" key="1">
    <source>
        <dbReference type="EMBL" id="PAD84941.1"/>
    </source>
</evidence>
<proteinExistence type="predicted"/>
<organism evidence="1 2">
    <name type="scientific">Niallia circulans</name>
    <name type="common">Bacillus circulans</name>
    <dbReference type="NCBI Taxonomy" id="1397"/>
    <lineage>
        <taxon>Bacteria</taxon>
        <taxon>Bacillati</taxon>
        <taxon>Bacillota</taxon>
        <taxon>Bacilli</taxon>
        <taxon>Bacillales</taxon>
        <taxon>Bacillaceae</taxon>
        <taxon>Niallia</taxon>
    </lineage>
</organism>
<dbReference type="AlphaFoldDB" id="A0AA91TW25"/>
<accession>A0AA91TW25</accession>
<dbReference type="EMBL" id="NPBQ01000014">
    <property type="protein sequence ID" value="PAD84941.1"/>
    <property type="molecule type" value="Genomic_DNA"/>
</dbReference>
<comment type="caution">
    <text evidence="1">The sequence shown here is derived from an EMBL/GenBank/DDBJ whole genome shotgun (WGS) entry which is preliminary data.</text>
</comment>
<dbReference type="Proteomes" id="UP000216961">
    <property type="component" value="Unassembled WGS sequence"/>
</dbReference>
<protein>
    <submittedName>
        <fullName evidence="1">Uncharacterized protein</fullName>
    </submittedName>
</protein>
<gene>
    <name evidence="1" type="ORF">CHH57_01850</name>
</gene>
<dbReference type="RefSeq" id="WP_095328625.1">
    <property type="nucleotide sequence ID" value="NZ_NPBQ01000014.1"/>
</dbReference>
<evidence type="ECO:0000313" key="2">
    <source>
        <dbReference type="Proteomes" id="UP000216961"/>
    </source>
</evidence>
<name>A0AA91TW25_NIACI</name>